<name>A0A1B3WDQ8_9FIRM</name>
<accession>A0A1B3WDQ8</accession>
<reference evidence="3" key="2">
    <citation type="submission" date="2016-08" db="EMBL/GenBank/DDBJ databases">
        <authorList>
            <person name="Holder M.E."/>
            <person name="Ajami N.J."/>
            <person name="Petrosino J.F."/>
        </authorList>
    </citation>
    <scope>NUCLEOTIDE SEQUENCE [LARGE SCALE GENOMIC DNA]</scope>
    <source>
        <strain evidence="3">F0677</strain>
    </source>
</reference>
<dbReference type="EMBL" id="CP017037">
    <property type="protein sequence ID" value="AOH39097.1"/>
    <property type="molecule type" value="Genomic_DNA"/>
</dbReference>
<dbReference type="Proteomes" id="UP000266262">
    <property type="component" value="Unassembled WGS sequence"/>
</dbReference>
<reference evidence="2 4" key="3">
    <citation type="submission" date="2018-08" db="EMBL/GenBank/DDBJ databases">
        <title>Draft genome sequence of Dialister pneumosintes KCOM 1685.</title>
        <authorList>
            <person name="Kook J.-K."/>
            <person name="Park S.-N."/>
            <person name="Lim Y.K."/>
        </authorList>
    </citation>
    <scope>NUCLEOTIDE SEQUENCE [LARGE SCALE GENOMIC DNA]</scope>
    <source>
        <strain evidence="2 4">KCOM 1685</strain>
    </source>
</reference>
<evidence type="ECO:0000313" key="3">
    <source>
        <dbReference type="Proteomes" id="UP000094757"/>
    </source>
</evidence>
<dbReference type="KEGG" id="dpn:BCB69_03415"/>
<dbReference type="STRING" id="39950.BCB69_03415"/>
<evidence type="ECO:0000313" key="4">
    <source>
        <dbReference type="Proteomes" id="UP000266262"/>
    </source>
</evidence>
<dbReference type="EMBL" id="QWKU01000001">
    <property type="protein sequence ID" value="RID94998.1"/>
    <property type="molecule type" value="Genomic_DNA"/>
</dbReference>
<evidence type="ECO:0000313" key="1">
    <source>
        <dbReference type="EMBL" id="AOH39097.1"/>
    </source>
</evidence>
<dbReference type="Proteomes" id="UP000094757">
    <property type="component" value="Chromosome"/>
</dbReference>
<proteinExistence type="predicted"/>
<protein>
    <submittedName>
        <fullName evidence="1">Tat pathway signal sequence</fullName>
    </submittedName>
</protein>
<organism evidence="1 3">
    <name type="scientific">Dialister pneumosintes</name>
    <dbReference type="NCBI Taxonomy" id="39950"/>
    <lineage>
        <taxon>Bacteria</taxon>
        <taxon>Bacillati</taxon>
        <taxon>Bacillota</taxon>
        <taxon>Negativicutes</taxon>
        <taxon>Veillonellales</taxon>
        <taxon>Veillonellaceae</taxon>
        <taxon>Dialister</taxon>
    </lineage>
</organism>
<reference evidence="1" key="1">
    <citation type="submission" date="2016-08" db="EMBL/GenBank/DDBJ databases">
        <authorList>
            <person name="Seilhamer J.J."/>
        </authorList>
    </citation>
    <scope>NUCLEOTIDE SEQUENCE [LARGE SCALE GENOMIC DNA]</scope>
    <source>
        <strain evidence="1">F0677</strain>
    </source>
</reference>
<gene>
    <name evidence="1" type="ORF">BCB69_03415</name>
    <name evidence="2" type="ORF">DX915_05925</name>
</gene>
<sequence>MFPSTQKKLKIALCAGMLGGVLLFPNVNVEASPIQEVTVDLVSTDEEMPASVKQRVEASIIAIGNRILVGKEKDLFLLNQSQYNVVLSDIVNRVVAGYIVSGLEMEYGTTTVMHIKLSPVGQTIKKVNTIIEYRNIMPLAQELIQEDLVNISHQMSNLLIGLPVDSLGWAESVSQTAGQQIVNQALPEFDAHFKVDSGEETTVHISLVPRGEIIRTGKLTFRKTTIPRLFMYRATSKTEQTMWDLEGLPVDFVVRHREEISMYMKNMLEQDSFVKQYDLDIETLLHPGIETELLVDALTDHWIIQGEAWLDIGHEGKKNTAINGFLGHYVGTNDVVFGEVRFYPSPVTFNVFGGWQHYFGKAFYMGMKYNFSNNEIHYLVHKDFGTSWAFQYDRNFTDSIDEIGVLYKLHNYMTIEYIYNNEEGNWLRLIVNL</sequence>
<dbReference type="AlphaFoldDB" id="A0A1B3WDQ8"/>
<keyword evidence="4" id="KW-1185">Reference proteome</keyword>
<evidence type="ECO:0000313" key="2">
    <source>
        <dbReference type="EMBL" id="RID94998.1"/>
    </source>
</evidence>